<protein>
    <submittedName>
        <fullName evidence="2">Uncharacterized protein</fullName>
    </submittedName>
</protein>
<dbReference type="OrthoDB" id="2970569at2"/>
<feature type="transmembrane region" description="Helical" evidence="1">
    <location>
        <begin position="33"/>
        <end position="57"/>
    </location>
</feature>
<evidence type="ECO:0000256" key="1">
    <source>
        <dbReference type="SAM" id="Phobius"/>
    </source>
</evidence>
<dbReference type="RefSeq" id="WP_066240267.1">
    <property type="nucleotide sequence ID" value="NZ_LRFC01000016.1"/>
</dbReference>
<gene>
    <name evidence="2" type="ORF">AWM68_20020</name>
</gene>
<proteinExistence type="predicted"/>
<evidence type="ECO:0000313" key="2">
    <source>
        <dbReference type="EMBL" id="KZE66861.1"/>
    </source>
</evidence>
<keyword evidence="1" id="KW-0812">Transmembrane</keyword>
<comment type="caution">
    <text evidence="2">The sequence shown here is derived from an EMBL/GenBank/DDBJ whole genome shotgun (WGS) entry which is preliminary data.</text>
</comment>
<keyword evidence="1" id="KW-0472">Membrane</keyword>
<organism evidence="2 3">
    <name type="scientific">Fictibacillus phosphorivorans</name>
    <dbReference type="NCBI Taxonomy" id="1221500"/>
    <lineage>
        <taxon>Bacteria</taxon>
        <taxon>Bacillati</taxon>
        <taxon>Bacillota</taxon>
        <taxon>Bacilli</taxon>
        <taxon>Bacillales</taxon>
        <taxon>Fictibacillaceae</taxon>
        <taxon>Fictibacillus</taxon>
    </lineage>
</organism>
<keyword evidence="3" id="KW-1185">Reference proteome</keyword>
<accession>A0A163RH57</accession>
<evidence type="ECO:0000313" key="3">
    <source>
        <dbReference type="Proteomes" id="UP000076567"/>
    </source>
</evidence>
<reference evidence="3" key="1">
    <citation type="submission" date="2016-01" db="EMBL/GenBank/DDBJ databases">
        <title>Draft genome of Chromobacterium sp. F49.</title>
        <authorList>
            <person name="Hong K.W."/>
        </authorList>
    </citation>
    <scope>NUCLEOTIDE SEQUENCE [LARGE SCALE GENOMIC DNA]</scope>
    <source>
        <strain evidence="3">P7IIIA</strain>
    </source>
</reference>
<dbReference type="AlphaFoldDB" id="A0A163RH57"/>
<dbReference type="Proteomes" id="UP000076567">
    <property type="component" value="Unassembled WGS sequence"/>
</dbReference>
<dbReference type="EMBL" id="LRFC01000016">
    <property type="protein sequence ID" value="KZE66861.1"/>
    <property type="molecule type" value="Genomic_DNA"/>
</dbReference>
<keyword evidence="1" id="KW-1133">Transmembrane helix</keyword>
<name>A0A163RH57_9BACL</name>
<sequence length="69" mass="7831">MFSMLNRWLQAYLGLLVLFYVLASWCAVKILKVVVFVFAVCFSILVYAISLAFGKLLKGRVVPIFARRG</sequence>